<dbReference type="Proteomes" id="UP001164250">
    <property type="component" value="Chromosome 15"/>
</dbReference>
<sequence>MQQYRNKLLGKGCYGMSYTRVTEELQELIFNHVNREHDRVNKHRGSETNPEELQELIFNHVKKDIGQSEENRGNLRMTRGSRALEKHSMLK</sequence>
<name>A0ACC0ZTE1_9ROSI</name>
<comment type="caution">
    <text evidence="1">The sequence shown here is derived from an EMBL/GenBank/DDBJ whole genome shotgun (WGS) entry which is preliminary data.</text>
</comment>
<evidence type="ECO:0000313" key="2">
    <source>
        <dbReference type="Proteomes" id="UP001164250"/>
    </source>
</evidence>
<gene>
    <name evidence="1" type="ORF">Patl1_34649</name>
</gene>
<evidence type="ECO:0000313" key="1">
    <source>
        <dbReference type="EMBL" id="KAJ0075339.1"/>
    </source>
</evidence>
<accession>A0ACC0ZTE1</accession>
<keyword evidence="2" id="KW-1185">Reference proteome</keyword>
<proteinExistence type="predicted"/>
<organism evidence="1 2">
    <name type="scientific">Pistacia atlantica</name>
    <dbReference type="NCBI Taxonomy" id="434234"/>
    <lineage>
        <taxon>Eukaryota</taxon>
        <taxon>Viridiplantae</taxon>
        <taxon>Streptophyta</taxon>
        <taxon>Embryophyta</taxon>
        <taxon>Tracheophyta</taxon>
        <taxon>Spermatophyta</taxon>
        <taxon>Magnoliopsida</taxon>
        <taxon>eudicotyledons</taxon>
        <taxon>Gunneridae</taxon>
        <taxon>Pentapetalae</taxon>
        <taxon>rosids</taxon>
        <taxon>malvids</taxon>
        <taxon>Sapindales</taxon>
        <taxon>Anacardiaceae</taxon>
        <taxon>Pistacia</taxon>
    </lineage>
</organism>
<protein>
    <submittedName>
        <fullName evidence="1">Uncharacterized protein</fullName>
    </submittedName>
</protein>
<reference evidence="2" key="1">
    <citation type="journal article" date="2023" name="G3 (Bethesda)">
        <title>Genome assembly and association tests identify interacting loci associated with vigor, precocity, and sex in interspecific pistachio rootstocks.</title>
        <authorList>
            <person name="Palmer W."/>
            <person name="Jacygrad E."/>
            <person name="Sagayaradj S."/>
            <person name="Cavanaugh K."/>
            <person name="Han R."/>
            <person name="Bertier L."/>
            <person name="Beede B."/>
            <person name="Kafkas S."/>
            <person name="Golino D."/>
            <person name="Preece J."/>
            <person name="Michelmore R."/>
        </authorList>
    </citation>
    <scope>NUCLEOTIDE SEQUENCE [LARGE SCALE GENOMIC DNA]</scope>
</reference>
<dbReference type="EMBL" id="CM047910">
    <property type="protein sequence ID" value="KAJ0075339.1"/>
    <property type="molecule type" value="Genomic_DNA"/>
</dbReference>